<feature type="transmembrane region" description="Helical" evidence="1">
    <location>
        <begin position="138"/>
        <end position="161"/>
    </location>
</feature>
<feature type="non-terminal residue" evidence="3">
    <location>
        <position position="477"/>
    </location>
</feature>
<dbReference type="AlphaFoldDB" id="A0A177BDN2"/>
<feature type="transmembrane region" description="Helical" evidence="1">
    <location>
        <begin position="315"/>
        <end position="340"/>
    </location>
</feature>
<dbReference type="Gene3D" id="1.10.340.70">
    <property type="match status" value="1"/>
</dbReference>
<keyword evidence="4" id="KW-1185">Reference proteome</keyword>
<evidence type="ECO:0000256" key="1">
    <source>
        <dbReference type="SAM" id="Phobius"/>
    </source>
</evidence>
<dbReference type="Gene3D" id="1.20.1250.20">
    <property type="entry name" value="MFS general substrate transporter like domains"/>
    <property type="match status" value="1"/>
</dbReference>
<evidence type="ECO:0000313" key="3">
    <source>
        <dbReference type="EMBL" id="OAF71681.1"/>
    </source>
</evidence>
<keyword evidence="1" id="KW-0472">Membrane</keyword>
<feature type="domain" description="Integrase zinc-binding" evidence="2">
    <location>
        <begin position="420"/>
        <end position="476"/>
    </location>
</feature>
<accession>A0A177BDN2</accession>
<dbReference type="Proteomes" id="UP000078046">
    <property type="component" value="Unassembled WGS sequence"/>
</dbReference>
<feature type="transmembrane region" description="Helical" evidence="1">
    <location>
        <begin position="110"/>
        <end position="131"/>
    </location>
</feature>
<comment type="caution">
    <text evidence="3">The sequence shown here is derived from an EMBL/GenBank/DDBJ whole genome shotgun (WGS) entry which is preliminary data.</text>
</comment>
<dbReference type="InterPro" id="IPR036259">
    <property type="entry name" value="MFS_trans_sf"/>
</dbReference>
<feature type="transmembrane region" description="Helical" evidence="1">
    <location>
        <begin position="12"/>
        <end position="30"/>
    </location>
</feature>
<sequence length="477" mass="54230">MLSRTVDGTYGIVVVVASFIIYFIADGWSFSIPSLLVYFNQKYDIDQSTMSSFTLIAYAVPHLIGLLSSCMVNEIGYRIPIFIGSVIYVMSIILYDVYQNWTLCLLMVSVVASVGLGFLYHTSYLAVIAYYDKNLGKALGFLTLGSSVGGSIFPYFILAAVHFGLKAYMYILGGGIGIVLIPLCLIYIPPKTEQVEIEELVKKKKKTSEQFIKIFKKIQLEMFLNPNYTIFLVCGFMIGLNSSNPFVCIVYQLKKKFPTFNSTILVSCMSLSRGAGQLFIGSYCDYSNFSRLLIFSVSIFITGITFFLLEFFVNIYYVFICHIIYSFFYASILIMPPFCIKLLIKEKYFNNSYAYFSMTTGISMLAGSKLNDMDIKTAVNSINNNVKIPKGNPYGFYQARLEIVKGLLHYRNKTIVPIVSNSIKNDILCYFHKLKLYVHPGKTKRLQIIRSRYFWVGMHKDMETFVENCEKCNISKA</sequence>
<feature type="transmembrane region" description="Helical" evidence="1">
    <location>
        <begin position="222"/>
        <end position="240"/>
    </location>
</feature>
<reference evidence="3 4" key="1">
    <citation type="submission" date="2016-04" db="EMBL/GenBank/DDBJ databases">
        <title>The genome of Intoshia linei affirms orthonectids as highly simplified spiralians.</title>
        <authorList>
            <person name="Mikhailov K.V."/>
            <person name="Slusarev G.S."/>
            <person name="Nikitin M.A."/>
            <person name="Logacheva M.D."/>
            <person name="Penin A."/>
            <person name="Aleoshin V."/>
            <person name="Panchin Y.V."/>
        </authorList>
    </citation>
    <scope>NUCLEOTIDE SEQUENCE [LARGE SCALE GENOMIC DNA]</scope>
    <source>
        <strain evidence="3">Intl2013</strain>
        <tissue evidence="3">Whole animal</tissue>
    </source>
</reference>
<dbReference type="SUPFAM" id="SSF103473">
    <property type="entry name" value="MFS general substrate transporter"/>
    <property type="match status" value="1"/>
</dbReference>
<dbReference type="PANTHER" id="PTHR11360:SF284">
    <property type="entry name" value="EG:103B4.3 PROTEIN-RELATED"/>
    <property type="match status" value="1"/>
</dbReference>
<gene>
    <name evidence="3" type="ORF">A3Q56_00517</name>
</gene>
<dbReference type="InterPro" id="IPR041588">
    <property type="entry name" value="Integrase_H2C2"/>
</dbReference>
<feature type="transmembrane region" description="Helical" evidence="1">
    <location>
        <begin position="292"/>
        <end position="309"/>
    </location>
</feature>
<keyword evidence="1" id="KW-1133">Transmembrane helix</keyword>
<dbReference type="EMBL" id="LWCA01000031">
    <property type="protein sequence ID" value="OAF71681.1"/>
    <property type="molecule type" value="Genomic_DNA"/>
</dbReference>
<dbReference type="OrthoDB" id="6499973at2759"/>
<keyword evidence="1" id="KW-0812">Transmembrane</keyword>
<evidence type="ECO:0000259" key="2">
    <source>
        <dbReference type="Pfam" id="PF17921"/>
    </source>
</evidence>
<feature type="transmembrane region" description="Helical" evidence="1">
    <location>
        <begin position="79"/>
        <end position="98"/>
    </location>
</feature>
<evidence type="ECO:0000313" key="4">
    <source>
        <dbReference type="Proteomes" id="UP000078046"/>
    </source>
</evidence>
<protein>
    <recommendedName>
        <fullName evidence="2">Integrase zinc-binding domain-containing protein</fullName>
    </recommendedName>
</protein>
<dbReference type="Pfam" id="PF17921">
    <property type="entry name" value="Integrase_H2C2"/>
    <property type="match status" value="1"/>
</dbReference>
<proteinExistence type="predicted"/>
<feature type="transmembrane region" description="Helical" evidence="1">
    <location>
        <begin position="50"/>
        <end position="72"/>
    </location>
</feature>
<dbReference type="InterPro" id="IPR050327">
    <property type="entry name" value="Proton-linked_MCT"/>
</dbReference>
<dbReference type="PANTHER" id="PTHR11360">
    <property type="entry name" value="MONOCARBOXYLATE TRANSPORTER"/>
    <property type="match status" value="1"/>
</dbReference>
<organism evidence="3 4">
    <name type="scientific">Intoshia linei</name>
    <dbReference type="NCBI Taxonomy" id="1819745"/>
    <lineage>
        <taxon>Eukaryota</taxon>
        <taxon>Metazoa</taxon>
        <taxon>Spiralia</taxon>
        <taxon>Lophotrochozoa</taxon>
        <taxon>Mesozoa</taxon>
        <taxon>Orthonectida</taxon>
        <taxon>Rhopaluridae</taxon>
        <taxon>Intoshia</taxon>
    </lineage>
</organism>
<dbReference type="GO" id="GO:0022857">
    <property type="term" value="F:transmembrane transporter activity"/>
    <property type="evidence" value="ECO:0007669"/>
    <property type="project" value="InterPro"/>
</dbReference>
<dbReference type="Pfam" id="PF07690">
    <property type="entry name" value="MFS_1"/>
    <property type="match status" value="1"/>
</dbReference>
<name>A0A177BDN2_9BILA</name>
<feature type="transmembrane region" description="Helical" evidence="1">
    <location>
        <begin position="167"/>
        <end position="188"/>
    </location>
</feature>
<dbReference type="InterPro" id="IPR011701">
    <property type="entry name" value="MFS"/>
</dbReference>
<feature type="transmembrane region" description="Helical" evidence="1">
    <location>
        <begin position="260"/>
        <end position="280"/>
    </location>
</feature>